<dbReference type="OrthoDB" id="5296580at2"/>
<dbReference type="AlphaFoldDB" id="C6XAX0"/>
<organism evidence="2 3">
    <name type="scientific">Methylovorus glucosotrophus (strain SIP3-4)</name>
    <dbReference type="NCBI Taxonomy" id="582744"/>
    <lineage>
        <taxon>Bacteria</taxon>
        <taxon>Pseudomonadati</taxon>
        <taxon>Pseudomonadota</taxon>
        <taxon>Betaproteobacteria</taxon>
        <taxon>Nitrosomonadales</taxon>
        <taxon>Methylophilaceae</taxon>
        <taxon>Methylovorus</taxon>
    </lineage>
</organism>
<sequence length="177" mass="19457" precursor="true">MMNNSPTSTLASLHVFCAMCLALVLSACGGDQGDDLDQFMQNAAKDMKVKIEPIPEVKPYSPFEYNADGTLHDPFKARKAQSGRGLQPNLSRAREPLEGYPLESLKYVGSLSKANLKYALIKTPDENIQQVKIGNYVGQNFGIVTDINDDAVVLKEIVQDELSGDWTERTSSMGLQE</sequence>
<dbReference type="Pfam" id="PF04351">
    <property type="entry name" value="PilP"/>
    <property type="match status" value="1"/>
</dbReference>
<dbReference type="Proteomes" id="UP000002743">
    <property type="component" value="Chromosome"/>
</dbReference>
<dbReference type="InterPro" id="IPR007446">
    <property type="entry name" value="PilP"/>
</dbReference>
<feature type="chain" id="PRO_5002973778" evidence="1">
    <location>
        <begin position="28"/>
        <end position="177"/>
    </location>
</feature>
<feature type="signal peptide" evidence="1">
    <location>
        <begin position="1"/>
        <end position="27"/>
    </location>
</feature>
<dbReference type="EMBL" id="CP001674">
    <property type="protein sequence ID" value="ACT51740.1"/>
    <property type="molecule type" value="Genomic_DNA"/>
</dbReference>
<reference evidence="3" key="1">
    <citation type="submission" date="2009-07" db="EMBL/GenBank/DDBJ databases">
        <title>Complete sequence of chromosome of Methylovorus sp. SIP3-4.</title>
        <authorList>
            <person name="Lucas S."/>
            <person name="Copeland A."/>
            <person name="Lapidus A."/>
            <person name="Glavina del Rio T."/>
            <person name="Tice H."/>
            <person name="Bruce D."/>
            <person name="Goodwin L."/>
            <person name="Pitluck S."/>
            <person name="Clum A."/>
            <person name="Larimer F."/>
            <person name="Land M."/>
            <person name="Hauser L."/>
            <person name="Kyrpides N."/>
            <person name="Mikhailova N."/>
            <person name="Kayluzhnaya M."/>
            <person name="Chistoserdova L."/>
        </authorList>
    </citation>
    <scope>NUCLEOTIDE SEQUENCE [LARGE SCALE GENOMIC DNA]</scope>
    <source>
        <strain evidence="3">SIP3-4</strain>
    </source>
</reference>
<gene>
    <name evidence="2" type="ordered locus">Msip34_2503</name>
</gene>
<dbReference type="STRING" id="582744.Msip34_2503"/>
<reference evidence="2 3" key="2">
    <citation type="journal article" date="2011" name="J. Bacteriol.">
        <title>Genomes of three methylotrophs from a single niche uncover genetic and metabolic divergence of Methylophilaceae.</title>
        <authorList>
            <person name="Lapidus A."/>
            <person name="Clum A."/>
            <person name="Labutti K."/>
            <person name="Kaluzhnaya M.G."/>
            <person name="Lim S."/>
            <person name="Beck D.A."/>
            <person name="Glavina Del Rio T."/>
            <person name="Nolan M."/>
            <person name="Mavromatis K."/>
            <person name="Huntemann M."/>
            <person name="Lucas S."/>
            <person name="Lidstrom M.E."/>
            <person name="Ivanova N."/>
            <person name="Chistoserdova L."/>
        </authorList>
    </citation>
    <scope>NUCLEOTIDE SEQUENCE [LARGE SCALE GENOMIC DNA]</scope>
    <source>
        <strain evidence="2 3">SIP3-4</strain>
    </source>
</reference>
<accession>C6XAX0</accession>
<dbReference type="Gene3D" id="2.30.30.830">
    <property type="match status" value="1"/>
</dbReference>
<name>C6XAX0_METGS</name>
<dbReference type="eggNOG" id="COG3168">
    <property type="taxonomic scope" value="Bacteria"/>
</dbReference>
<evidence type="ECO:0000313" key="2">
    <source>
        <dbReference type="EMBL" id="ACT51740.1"/>
    </source>
</evidence>
<evidence type="ECO:0000256" key="1">
    <source>
        <dbReference type="SAM" id="SignalP"/>
    </source>
</evidence>
<evidence type="ECO:0000313" key="3">
    <source>
        <dbReference type="Proteomes" id="UP000002743"/>
    </source>
</evidence>
<keyword evidence="3" id="KW-1185">Reference proteome</keyword>
<dbReference type="KEGG" id="mei:Msip34_2503"/>
<dbReference type="PIRSF" id="PIRSF016481">
    <property type="entry name" value="Pilus_assembly_PilP"/>
    <property type="match status" value="1"/>
</dbReference>
<protein>
    <submittedName>
        <fullName evidence="2">Pilus assembly protein PilP</fullName>
    </submittedName>
</protein>
<dbReference type="HOGENOM" id="CLU_109321_1_0_4"/>
<dbReference type="RefSeq" id="WP_013443214.1">
    <property type="nucleotide sequence ID" value="NC_012969.1"/>
</dbReference>
<proteinExistence type="predicted"/>
<keyword evidence="1" id="KW-0732">Signal</keyword>